<gene>
    <name evidence="13" type="ORF">F7018_00880</name>
</gene>
<dbReference type="CDD" id="cd00063">
    <property type="entry name" value="FN3"/>
    <property type="match status" value="1"/>
</dbReference>
<feature type="signal peptide" evidence="10">
    <location>
        <begin position="1"/>
        <end position="20"/>
    </location>
</feature>
<dbReference type="Gene3D" id="2.60.120.290">
    <property type="entry name" value="Spermadhesin, CUB domain"/>
    <property type="match status" value="1"/>
</dbReference>
<dbReference type="EMBL" id="WAAU01000003">
    <property type="protein sequence ID" value="KAB1160462.1"/>
    <property type="molecule type" value="Genomic_DNA"/>
</dbReference>
<evidence type="ECO:0000256" key="7">
    <source>
        <dbReference type="ARBA" id="ARBA00023049"/>
    </source>
</evidence>
<dbReference type="InterPro" id="IPR024079">
    <property type="entry name" value="MetalloPept_cat_dom_sf"/>
</dbReference>
<dbReference type="Pfam" id="PF00041">
    <property type="entry name" value="fn3"/>
    <property type="match status" value="1"/>
</dbReference>
<dbReference type="CDD" id="cd00041">
    <property type="entry name" value="CUB"/>
    <property type="match status" value="1"/>
</dbReference>
<dbReference type="Pfam" id="PF20009">
    <property type="entry name" value="GEVED"/>
    <property type="match status" value="1"/>
</dbReference>
<evidence type="ECO:0000259" key="11">
    <source>
        <dbReference type="PROSITE" id="PS01180"/>
    </source>
</evidence>
<keyword evidence="6" id="KW-0862">Zinc</keyword>
<dbReference type="PROSITE" id="PS01180">
    <property type="entry name" value="CUB"/>
    <property type="match status" value="1"/>
</dbReference>
<reference evidence="13 14" key="1">
    <citation type="submission" date="2019-09" db="EMBL/GenBank/DDBJ databases">
        <authorList>
            <person name="Cao W.R."/>
        </authorList>
    </citation>
    <scope>NUCLEOTIDE SEQUENCE [LARGE SCALE GENOMIC DNA]</scope>
    <source>
        <strain evidence="14">a4</strain>
    </source>
</reference>
<evidence type="ECO:0000256" key="9">
    <source>
        <dbReference type="SAM" id="MobiDB-lite"/>
    </source>
</evidence>
<dbReference type="InterPro" id="IPR008754">
    <property type="entry name" value="Peptidase_M43"/>
</dbReference>
<sequence length="788" mass="83932">MKNKITLAFLCLFFIGATFAQQKRTCYAMEDIEERKATDPGLENRMKEIEKFTQKRVKEMESYQGKVNGSIITIPVVVHVLYTNSTNNISDAQILSQIDVLNKDFRRTNTDKTNKWSQAADTQIEFAMAKVDPNGNATTAITRKQVSGADWGTKFKAYNAMKSSASGGVDPWNTAEYLNMWIVPKMTNTSPQGDRTILGFAQFPGGSAATDGLVMIHDAFGSTGTLNPSFNLGRTTTHEIGHYLNLRHIWGDGGCGVDDFVSDTPESDAPNYGCKTGHVSCGSEDMVQNFMDYSDDACMNLFTVGQKNRMRAVLEAGGSRRSLALSDKFGSGNTGGGTTQDPCNGGATLTENTGSFNDGSGSQNYGNGKNCTWLIKPANGGKVTLNFSSFNTESGYDFVTVYDGSSASATQLGKFSGTSTPSAVTSTGNAMFVKFTSDGSVTAAGWAANYTSATSSADTQAPTAPSSLTASNVAQTTLTLNWSASSDNVGVTEYDVYRGSTKLGSTANTSVNITGLTAGTAYTFSVRAKDAAGNVSSSSNTVSVSTLSNSVSYCSYKGTTSYEWIDYVSFGGMTNSTGANGGYGDFTSKVATVAKGSTSKIVLSVGYSSTVYKEYWSVWIDFNKNGTFESSERVVAGSASTASNVSADITIPASALLGQTRMRVAMKDTAQHTTSCGTYNYGEVEDYTVNITASTTRDSDVVRATNLGNDTSLSLMAYPNPSSDFVQVELASKSNDIAYRVVNTIGKVVKAGRLDNSRSLNVSNLNTGIYILEVNDGQKLLKTKIIKK</sequence>
<dbReference type="AlphaFoldDB" id="A0A7J5AS62"/>
<dbReference type="Pfam" id="PF18962">
    <property type="entry name" value="Por_Secre_tail"/>
    <property type="match status" value="1"/>
</dbReference>
<dbReference type="Pfam" id="PF00431">
    <property type="entry name" value="CUB"/>
    <property type="match status" value="1"/>
</dbReference>
<dbReference type="GO" id="GO:0046872">
    <property type="term" value="F:metal ion binding"/>
    <property type="evidence" value="ECO:0007669"/>
    <property type="project" value="UniProtKB-KW"/>
</dbReference>
<evidence type="ECO:0000256" key="8">
    <source>
        <dbReference type="ARBA" id="ARBA00023157"/>
    </source>
</evidence>
<keyword evidence="4 10" id="KW-0732">Signal</keyword>
<dbReference type="Gene3D" id="3.40.390.10">
    <property type="entry name" value="Collagenase (Catalytic Domain)"/>
    <property type="match status" value="1"/>
</dbReference>
<dbReference type="SUPFAM" id="SSF55486">
    <property type="entry name" value="Metalloproteases ('zincins'), catalytic domain"/>
    <property type="match status" value="1"/>
</dbReference>
<dbReference type="InterPro" id="IPR035914">
    <property type="entry name" value="Sperma_CUB_dom_sf"/>
</dbReference>
<dbReference type="FunFam" id="2.60.120.290:FF:000005">
    <property type="entry name" value="Procollagen C-endopeptidase enhancer 1"/>
    <property type="match status" value="1"/>
</dbReference>
<feature type="chain" id="PRO_5029635860" evidence="10">
    <location>
        <begin position="21"/>
        <end position="788"/>
    </location>
</feature>
<evidence type="ECO:0000256" key="10">
    <source>
        <dbReference type="SAM" id="SignalP"/>
    </source>
</evidence>
<dbReference type="Pfam" id="PF05572">
    <property type="entry name" value="Peptidase_M43"/>
    <property type="match status" value="1"/>
</dbReference>
<feature type="region of interest" description="Disordered" evidence="9">
    <location>
        <begin position="325"/>
        <end position="361"/>
    </location>
</feature>
<dbReference type="Proteomes" id="UP000467305">
    <property type="component" value="Unassembled WGS sequence"/>
</dbReference>
<dbReference type="InterPro" id="IPR013783">
    <property type="entry name" value="Ig-like_fold"/>
</dbReference>
<evidence type="ECO:0000256" key="6">
    <source>
        <dbReference type="ARBA" id="ARBA00022833"/>
    </source>
</evidence>
<dbReference type="Gene3D" id="2.60.40.10">
    <property type="entry name" value="Immunoglobulins"/>
    <property type="match status" value="1"/>
</dbReference>
<organism evidence="13 14">
    <name type="scientific">Tenacibaculum aiptasiae</name>
    <dbReference type="NCBI Taxonomy" id="426481"/>
    <lineage>
        <taxon>Bacteria</taxon>
        <taxon>Pseudomonadati</taxon>
        <taxon>Bacteroidota</taxon>
        <taxon>Flavobacteriia</taxon>
        <taxon>Flavobacteriales</taxon>
        <taxon>Flavobacteriaceae</taxon>
        <taxon>Tenacibaculum</taxon>
    </lineage>
</organism>
<evidence type="ECO:0000256" key="5">
    <source>
        <dbReference type="ARBA" id="ARBA00022801"/>
    </source>
</evidence>
<protein>
    <submittedName>
        <fullName evidence="13">T9SS type A sorting domain-containing protein</fullName>
    </submittedName>
</protein>
<evidence type="ECO:0000256" key="1">
    <source>
        <dbReference type="ARBA" id="ARBA00008721"/>
    </source>
</evidence>
<accession>A0A7J5AS62</accession>
<evidence type="ECO:0000259" key="12">
    <source>
        <dbReference type="PROSITE" id="PS50853"/>
    </source>
</evidence>
<dbReference type="SMART" id="SM00042">
    <property type="entry name" value="CUB"/>
    <property type="match status" value="1"/>
</dbReference>
<dbReference type="SUPFAM" id="SSF49265">
    <property type="entry name" value="Fibronectin type III"/>
    <property type="match status" value="1"/>
</dbReference>
<proteinExistence type="inferred from homology"/>
<keyword evidence="2" id="KW-0645">Protease</keyword>
<dbReference type="PROSITE" id="PS50853">
    <property type="entry name" value="FN3"/>
    <property type="match status" value="1"/>
</dbReference>
<dbReference type="InterPro" id="IPR045474">
    <property type="entry name" value="GEVED"/>
</dbReference>
<dbReference type="GO" id="GO:0006508">
    <property type="term" value="P:proteolysis"/>
    <property type="evidence" value="ECO:0007669"/>
    <property type="project" value="UniProtKB-KW"/>
</dbReference>
<evidence type="ECO:0000256" key="3">
    <source>
        <dbReference type="ARBA" id="ARBA00022723"/>
    </source>
</evidence>
<feature type="compositionally biased region" description="Polar residues" evidence="9">
    <location>
        <begin position="339"/>
        <end position="361"/>
    </location>
</feature>
<dbReference type="SMART" id="SM00060">
    <property type="entry name" value="FN3"/>
    <property type="match status" value="1"/>
</dbReference>
<dbReference type="InterPro" id="IPR003961">
    <property type="entry name" value="FN3_dom"/>
</dbReference>
<evidence type="ECO:0000313" key="13">
    <source>
        <dbReference type="EMBL" id="KAB1160462.1"/>
    </source>
</evidence>
<evidence type="ECO:0000256" key="2">
    <source>
        <dbReference type="ARBA" id="ARBA00022670"/>
    </source>
</evidence>
<keyword evidence="5" id="KW-0378">Hydrolase</keyword>
<dbReference type="CDD" id="cd04275">
    <property type="entry name" value="ZnMc_pappalysin_like"/>
    <property type="match status" value="1"/>
</dbReference>
<dbReference type="InterPro" id="IPR026444">
    <property type="entry name" value="Secre_tail"/>
</dbReference>
<dbReference type="GO" id="GO:0008237">
    <property type="term" value="F:metallopeptidase activity"/>
    <property type="evidence" value="ECO:0007669"/>
    <property type="project" value="UniProtKB-KW"/>
</dbReference>
<name>A0A7J5AS62_9FLAO</name>
<comment type="caution">
    <text evidence="13">The sequence shown here is derived from an EMBL/GenBank/DDBJ whole genome shotgun (WGS) entry which is preliminary data.</text>
</comment>
<dbReference type="InterPro" id="IPR036116">
    <property type="entry name" value="FN3_sf"/>
</dbReference>
<keyword evidence="3" id="KW-0479">Metal-binding</keyword>
<dbReference type="SUPFAM" id="SSF49854">
    <property type="entry name" value="Spermadhesin, CUB domain"/>
    <property type="match status" value="1"/>
</dbReference>
<comment type="similarity">
    <text evidence="1">Belongs to the peptidase M43B family.</text>
</comment>
<keyword evidence="8" id="KW-1015">Disulfide bond</keyword>
<keyword evidence="14" id="KW-1185">Reference proteome</keyword>
<evidence type="ECO:0000256" key="4">
    <source>
        <dbReference type="ARBA" id="ARBA00022729"/>
    </source>
</evidence>
<dbReference type="NCBIfam" id="TIGR04183">
    <property type="entry name" value="Por_Secre_tail"/>
    <property type="match status" value="1"/>
</dbReference>
<feature type="domain" description="Fibronectin type-III" evidence="12">
    <location>
        <begin position="464"/>
        <end position="549"/>
    </location>
</feature>
<keyword evidence="7" id="KW-0482">Metalloprotease</keyword>
<dbReference type="RefSeq" id="WP_150898091.1">
    <property type="nucleotide sequence ID" value="NZ_WAAU01000003.1"/>
</dbReference>
<dbReference type="PANTHER" id="PTHR47466:SF1">
    <property type="entry name" value="METALLOPROTEASE MEP1 (AFU_ORTHOLOGUE AFUA_1G07730)-RELATED"/>
    <property type="match status" value="1"/>
</dbReference>
<dbReference type="PANTHER" id="PTHR47466">
    <property type="match status" value="1"/>
</dbReference>
<dbReference type="OrthoDB" id="9792152at2"/>
<evidence type="ECO:0000313" key="14">
    <source>
        <dbReference type="Proteomes" id="UP000467305"/>
    </source>
</evidence>
<dbReference type="InterPro" id="IPR000859">
    <property type="entry name" value="CUB_dom"/>
</dbReference>
<feature type="domain" description="CUB" evidence="11">
    <location>
        <begin position="343"/>
        <end position="453"/>
    </location>
</feature>